<proteinExistence type="predicted"/>
<dbReference type="EMBL" id="CAJNNV010025071">
    <property type="protein sequence ID" value="CAE8612029.1"/>
    <property type="molecule type" value="Genomic_DNA"/>
</dbReference>
<protein>
    <submittedName>
        <fullName evidence="2">Uncharacterized protein</fullName>
    </submittedName>
</protein>
<accession>A0A813FCS8</accession>
<feature type="compositionally biased region" description="Polar residues" evidence="1">
    <location>
        <begin position="368"/>
        <end position="378"/>
    </location>
</feature>
<evidence type="ECO:0000256" key="1">
    <source>
        <dbReference type="SAM" id="MobiDB-lite"/>
    </source>
</evidence>
<dbReference type="Proteomes" id="UP000654075">
    <property type="component" value="Unassembled WGS sequence"/>
</dbReference>
<reference evidence="2" key="1">
    <citation type="submission" date="2021-02" db="EMBL/GenBank/DDBJ databases">
        <authorList>
            <person name="Dougan E. K."/>
            <person name="Rhodes N."/>
            <person name="Thang M."/>
            <person name="Chan C."/>
        </authorList>
    </citation>
    <scope>NUCLEOTIDE SEQUENCE</scope>
</reference>
<feature type="region of interest" description="Disordered" evidence="1">
    <location>
        <begin position="159"/>
        <end position="178"/>
    </location>
</feature>
<name>A0A813FCS8_POLGL</name>
<feature type="region of interest" description="Disordered" evidence="1">
    <location>
        <begin position="368"/>
        <end position="393"/>
    </location>
</feature>
<feature type="region of interest" description="Disordered" evidence="1">
    <location>
        <begin position="224"/>
        <end position="260"/>
    </location>
</feature>
<gene>
    <name evidence="2" type="ORF">PGLA1383_LOCUS29827</name>
</gene>
<comment type="caution">
    <text evidence="2">The sequence shown here is derived from an EMBL/GenBank/DDBJ whole genome shotgun (WGS) entry which is preliminary data.</text>
</comment>
<organism evidence="2 3">
    <name type="scientific">Polarella glacialis</name>
    <name type="common">Dinoflagellate</name>
    <dbReference type="NCBI Taxonomy" id="89957"/>
    <lineage>
        <taxon>Eukaryota</taxon>
        <taxon>Sar</taxon>
        <taxon>Alveolata</taxon>
        <taxon>Dinophyceae</taxon>
        <taxon>Suessiales</taxon>
        <taxon>Suessiaceae</taxon>
        <taxon>Polarella</taxon>
    </lineage>
</organism>
<evidence type="ECO:0000313" key="2">
    <source>
        <dbReference type="EMBL" id="CAE8612029.1"/>
    </source>
</evidence>
<evidence type="ECO:0000313" key="3">
    <source>
        <dbReference type="Proteomes" id="UP000654075"/>
    </source>
</evidence>
<sequence>MRQTSNLNILKSVHGKFNFTSTRTTSTHIECMHLASLVESAFLGWEHRMACQPDYLGDLASRLAERATDRRNRRLAAAGRKGAADSSRRLSAEDLRQLGVDESFLDRTVQVEAVHREPATEASEASEASEALGGHGISFVAGRATTGDFDELGAAVQEEAPPEGGASAGGSSGSRAEQAPEWSEMKLLAKYGLGYALLVGMGYEGGRVPLTGVKRQARVGLQDNEELVRDDPSGGADSLRKKRRKRQGLAEGHSSSEEEQIEEPLKALRLAVLSELRAFDGHRLAVEAPLSSKYEVVDSAMQVLFLQGDPYAGLRLERFVRRFVRDRLPRSCRVDSSAAWKALCGSSSSASWASTARRQTVVRLCGSGSESATRCSPTSDRSSEDSADSESALEVQLQAPASEAKNDTTRCYGCGRTFGSRLLLRQHLLERLEARTTRDPTDLAGCV</sequence>
<keyword evidence="3" id="KW-1185">Reference proteome</keyword>
<dbReference type="AlphaFoldDB" id="A0A813FCS8"/>